<evidence type="ECO:0000256" key="2">
    <source>
        <dbReference type="SAM" id="Phobius"/>
    </source>
</evidence>
<dbReference type="Proteomes" id="UP000596276">
    <property type="component" value="Chromosome 6"/>
</dbReference>
<sequence>SDNRIGIEHVPAFQPSMCWVAMSKSILKHLNAEDDNNRYGTPGASIQIANALCISLILHSQMNTSNQARRLPSEHRSEATRANNPRRSVSPSPSDRTLAHGTQSNYYQSASSDIKTNTSSPKSLSSKVNDYWVLEIASCCGSAGALVGIIVFLNAYNGKPSPDWPYGMTVNSILSWLVQIFTALLLEPIAACLSQARWNSLGSAGCRLSDISLYDFASRGAFGCISLIWHSKFRTSACMGALITILVIGTGPFVQQMVTVENRLALSAEPATVPRSLGIIEYLGRSPSLPQDILAALYSAILGDTTNSNGNLTRLLVAPDCPTGECEITPFRSLAACSTCSDLTNSVSTSCMDNWCRANRTFCQHSLPDGLTLNVSEYNGRYGNVASKMSSRIGYYNASIIANFSSISVTPGTDLTKATAHHCLVYWCVKTYTAGMRDNKPWEKLVDTWDDLTMPMSFGQNFTFHVPSQGNLTSSKFWVGIPTMKAWMYSKLNINPSLHCNTIETPYDEFRYPMIRYGIPKFCEKLALGITSGVRLYNSTPATGTAWKMETQIHVRWAWVTLPAFLVVSTAVFLGITALQTKSGGFDVWKSSPTPLVCATLDQRAQELLCSAEHPTEMEQLTSGIRVKFHKEGLHGGGRWQLGMM</sequence>
<feature type="compositionally biased region" description="Low complexity" evidence="1">
    <location>
        <begin position="85"/>
        <end position="96"/>
    </location>
</feature>
<keyword evidence="2" id="KW-1133">Transmembrane helix</keyword>
<keyword evidence="2" id="KW-0812">Transmembrane</keyword>
<feature type="transmembrane region" description="Helical" evidence="2">
    <location>
        <begin position="557"/>
        <end position="579"/>
    </location>
</feature>
<keyword evidence="2" id="KW-0472">Membrane</keyword>
<dbReference type="PANTHER" id="PTHR35394">
    <property type="entry name" value="DUF3176 DOMAIN-CONTAINING PROTEIN"/>
    <property type="match status" value="1"/>
</dbReference>
<proteinExistence type="predicted"/>
<organism evidence="3 4">
    <name type="scientific">Aspergillus flavus (strain ATCC 200026 / FGSC A1120 / IAM 13836 / NRRL 3357 / JCM 12722 / SRRC 167)</name>
    <dbReference type="NCBI Taxonomy" id="332952"/>
    <lineage>
        <taxon>Eukaryota</taxon>
        <taxon>Fungi</taxon>
        <taxon>Dikarya</taxon>
        <taxon>Ascomycota</taxon>
        <taxon>Pezizomycotina</taxon>
        <taxon>Eurotiomycetes</taxon>
        <taxon>Eurotiomycetidae</taxon>
        <taxon>Eurotiales</taxon>
        <taxon>Aspergillaceae</taxon>
        <taxon>Aspergillus</taxon>
        <taxon>Aspergillus subgen. Circumdati</taxon>
    </lineage>
</organism>
<dbReference type="EMBL" id="CP044623">
    <property type="protein sequence ID" value="QRD94238.1"/>
    <property type="molecule type" value="Genomic_DNA"/>
</dbReference>
<reference evidence="4" key="1">
    <citation type="journal article" date="2021" name="G3 (Bethesda)">
        <title>Chromosome assembled and annotated genome sequence of Aspergillus flavus NRRL 3357.</title>
        <authorList>
            <person name="Skerker J.M."/>
            <person name="Pianalto K.M."/>
            <person name="Mondo S.J."/>
            <person name="Yang K."/>
            <person name="Arkin A.P."/>
            <person name="Keller N.P."/>
            <person name="Grigoriev I.V."/>
            <person name="Louise Glass N.L."/>
        </authorList>
    </citation>
    <scope>NUCLEOTIDE SEQUENCE [LARGE SCALE GENOMIC DNA]</scope>
    <source>
        <strain evidence="4">ATCC 200026 / FGSC A1120 / IAM 13836 / NRRL 3357 / JCM 12722 / SRRC 167</strain>
    </source>
</reference>
<name>A0A7U2N2B6_ASPFN</name>
<evidence type="ECO:0000256" key="1">
    <source>
        <dbReference type="SAM" id="MobiDB-lite"/>
    </source>
</evidence>
<dbReference type="InterPro" id="IPR021514">
    <property type="entry name" value="DUF3176"/>
</dbReference>
<accession>A0A7U2N2B6</accession>
<dbReference type="AlphaFoldDB" id="A0A7U2N2B6"/>
<protein>
    <submittedName>
        <fullName evidence="3">Uncharacterized protein</fullName>
    </submittedName>
</protein>
<dbReference type="VEuPathDB" id="FungiDB:F9C07_2073879"/>
<dbReference type="Pfam" id="PF11374">
    <property type="entry name" value="DUF3176"/>
    <property type="match status" value="1"/>
</dbReference>
<evidence type="ECO:0000313" key="3">
    <source>
        <dbReference type="EMBL" id="QRD94238.1"/>
    </source>
</evidence>
<dbReference type="VEuPathDB" id="FungiDB:AFLA_010562"/>
<gene>
    <name evidence="3" type="ORF">F9C07_2073879</name>
</gene>
<dbReference type="PANTHER" id="PTHR35394:SF5">
    <property type="entry name" value="DUF3176 DOMAIN-CONTAINING PROTEIN"/>
    <property type="match status" value="1"/>
</dbReference>
<feature type="non-terminal residue" evidence="3">
    <location>
        <position position="645"/>
    </location>
</feature>
<feature type="transmembrane region" description="Helical" evidence="2">
    <location>
        <begin position="131"/>
        <end position="153"/>
    </location>
</feature>
<feature type="transmembrane region" description="Helical" evidence="2">
    <location>
        <begin position="173"/>
        <end position="193"/>
    </location>
</feature>
<feature type="region of interest" description="Disordered" evidence="1">
    <location>
        <begin position="65"/>
        <end position="100"/>
    </location>
</feature>
<evidence type="ECO:0000313" key="4">
    <source>
        <dbReference type="Proteomes" id="UP000596276"/>
    </source>
</evidence>
<keyword evidence="4" id="KW-1185">Reference proteome</keyword>